<evidence type="ECO:0000256" key="1">
    <source>
        <dbReference type="SAM" id="MobiDB-lite"/>
    </source>
</evidence>
<evidence type="ECO:0000313" key="2">
    <source>
        <dbReference type="EMBL" id="KAF2728727.1"/>
    </source>
</evidence>
<feature type="region of interest" description="Disordered" evidence="1">
    <location>
        <begin position="36"/>
        <end position="60"/>
    </location>
</feature>
<organism evidence="2 3">
    <name type="scientific">Polyplosphaeria fusca</name>
    <dbReference type="NCBI Taxonomy" id="682080"/>
    <lineage>
        <taxon>Eukaryota</taxon>
        <taxon>Fungi</taxon>
        <taxon>Dikarya</taxon>
        <taxon>Ascomycota</taxon>
        <taxon>Pezizomycotina</taxon>
        <taxon>Dothideomycetes</taxon>
        <taxon>Pleosporomycetidae</taxon>
        <taxon>Pleosporales</taxon>
        <taxon>Tetraplosphaeriaceae</taxon>
        <taxon>Polyplosphaeria</taxon>
    </lineage>
</organism>
<dbReference type="AlphaFoldDB" id="A0A9P4UUB4"/>
<dbReference type="EMBL" id="ML996268">
    <property type="protein sequence ID" value="KAF2728727.1"/>
    <property type="molecule type" value="Genomic_DNA"/>
</dbReference>
<proteinExistence type="predicted"/>
<gene>
    <name evidence="2" type="ORF">EJ04DRAFT_88729</name>
</gene>
<name>A0A9P4UUB4_9PLEO</name>
<dbReference type="Proteomes" id="UP000799444">
    <property type="component" value="Unassembled WGS sequence"/>
</dbReference>
<accession>A0A9P4UUB4</accession>
<comment type="caution">
    <text evidence="2">The sequence shown here is derived from an EMBL/GenBank/DDBJ whole genome shotgun (WGS) entry which is preliminary data.</text>
</comment>
<feature type="compositionally biased region" description="Basic and acidic residues" evidence="1">
    <location>
        <begin position="36"/>
        <end position="47"/>
    </location>
</feature>
<reference evidence="2" key="1">
    <citation type="journal article" date="2020" name="Stud. Mycol.">
        <title>101 Dothideomycetes genomes: a test case for predicting lifestyles and emergence of pathogens.</title>
        <authorList>
            <person name="Haridas S."/>
            <person name="Albert R."/>
            <person name="Binder M."/>
            <person name="Bloem J."/>
            <person name="Labutti K."/>
            <person name="Salamov A."/>
            <person name="Andreopoulos B."/>
            <person name="Baker S."/>
            <person name="Barry K."/>
            <person name="Bills G."/>
            <person name="Bluhm B."/>
            <person name="Cannon C."/>
            <person name="Castanera R."/>
            <person name="Culley D."/>
            <person name="Daum C."/>
            <person name="Ezra D."/>
            <person name="Gonzalez J."/>
            <person name="Henrissat B."/>
            <person name="Kuo A."/>
            <person name="Liang C."/>
            <person name="Lipzen A."/>
            <person name="Lutzoni F."/>
            <person name="Magnuson J."/>
            <person name="Mondo S."/>
            <person name="Nolan M."/>
            <person name="Ohm R."/>
            <person name="Pangilinan J."/>
            <person name="Park H.-J."/>
            <person name="Ramirez L."/>
            <person name="Alfaro M."/>
            <person name="Sun H."/>
            <person name="Tritt A."/>
            <person name="Yoshinaga Y."/>
            <person name="Zwiers L.-H."/>
            <person name="Turgeon B."/>
            <person name="Goodwin S."/>
            <person name="Spatafora J."/>
            <person name="Crous P."/>
            <person name="Grigoriev I."/>
        </authorList>
    </citation>
    <scope>NUCLEOTIDE SEQUENCE</scope>
    <source>
        <strain evidence="2">CBS 125425</strain>
    </source>
</reference>
<keyword evidence="3" id="KW-1185">Reference proteome</keyword>
<evidence type="ECO:0000313" key="3">
    <source>
        <dbReference type="Proteomes" id="UP000799444"/>
    </source>
</evidence>
<sequence length="166" mass="18094">MTPSVRTRRLGAWLRWQGKVSTSTCTRQMEIEGRRVLIERQGGRQGDHDEDDDDDVSTAARQPVVARAGDAAVTWRRARAKGWRRRAAQRSASVHRHHAAGLACDMTSSLFTACAPPAHHKLSNVSPSPSAHSLGPVSRCPALPGCQKSRRCRATAAPRACPSNKL</sequence>
<protein>
    <submittedName>
        <fullName evidence="2">Uncharacterized protein</fullName>
    </submittedName>
</protein>